<reference evidence="2 3" key="1">
    <citation type="submission" date="2023-08" db="EMBL/GenBank/DDBJ databases">
        <authorList>
            <person name="Palmer J.M."/>
        </authorList>
    </citation>
    <scope>NUCLEOTIDE SEQUENCE [LARGE SCALE GENOMIC DNA]</scope>
    <source>
        <strain evidence="2 3">TWF481</strain>
    </source>
</reference>
<dbReference type="Proteomes" id="UP001370758">
    <property type="component" value="Unassembled WGS sequence"/>
</dbReference>
<evidence type="ECO:0000313" key="3">
    <source>
        <dbReference type="Proteomes" id="UP001370758"/>
    </source>
</evidence>
<protein>
    <submittedName>
        <fullName evidence="2">Uncharacterized protein</fullName>
    </submittedName>
</protein>
<feature type="compositionally biased region" description="Low complexity" evidence="1">
    <location>
        <begin position="1"/>
        <end position="13"/>
    </location>
</feature>
<evidence type="ECO:0000313" key="2">
    <source>
        <dbReference type="EMBL" id="KAK6503702.1"/>
    </source>
</evidence>
<comment type="caution">
    <text evidence="2">The sequence shown here is derived from an EMBL/GenBank/DDBJ whole genome shotgun (WGS) entry which is preliminary data.</text>
</comment>
<keyword evidence="3" id="KW-1185">Reference proteome</keyword>
<evidence type="ECO:0000256" key="1">
    <source>
        <dbReference type="SAM" id="MobiDB-lite"/>
    </source>
</evidence>
<feature type="region of interest" description="Disordered" evidence="1">
    <location>
        <begin position="1"/>
        <end position="29"/>
    </location>
</feature>
<organism evidence="2 3">
    <name type="scientific">Arthrobotrys musiformis</name>
    <dbReference type="NCBI Taxonomy" id="47236"/>
    <lineage>
        <taxon>Eukaryota</taxon>
        <taxon>Fungi</taxon>
        <taxon>Dikarya</taxon>
        <taxon>Ascomycota</taxon>
        <taxon>Pezizomycotina</taxon>
        <taxon>Orbiliomycetes</taxon>
        <taxon>Orbiliales</taxon>
        <taxon>Orbiliaceae</taxon>
        <taxon>Arthrobotrys</taxon>
    </lineage>
</organism>
<gene>
    <name evidence="2" type="ORF">TWF481_008706</name>
</gene>
<sequence>MNSHSQNRSRSSNLTPPSQWRWGNADSHRSSMAPVAQDYLIDGVGSRFENELAASDRAFWEGVCQFSPSDLSEEPSAPNESTSVGPATTMAYPNELIDAWNPAGGGSVGQSQYYSTLLGPAMSV</sequence>
<proteinExistence type="predicted"/>
<feature type="region of interest" description="Disordered" evidence="1">
    <location>
        <begin position="68"/>
        <end position="88"/>
    </location>
</feature>
<accession>A0AAV9W9V4</accession>
<dbReference type="AlphaFoldDB" id="A0AAV9W9V4"/>
<dbReference type="EMBL" id="JAVHJL010000005">
    <property type="protein sequence ID" value="KAK6503702.1"/>
    <property type="molecule type" value="Genomic_DNA"/>
</dbReference>
<name>A0AAV9W9V4_9PEZI</name>